<feature type="region of interest" description="Disordered" evidence="1">
    <location>
        <begin position="78"/>
        <end position="133"/>
    </location>
</feature>
<accession>A0AAW2GNN4</accession>
<dbReference type="AlphaFoldDB" id="A0AAW2GNN4"/>
<keyword evidence="2" id="KW-0812">Transmembrane</keyword>
<feature type="transmembrane region" description="Helical" evidence="2">
    <location>
        <begin position="234"/>
        <end position="257"/>
    </location>
</feature>
<keyword evidence="2" id="KW-1133">Transmembrane helix</keyword>
<organism evidence="3 4">
    <name type="scientific">Cardiocondyla obscurior</name>
    <dbReference type="NCBI Taxonomy" id="286306"/>
    <lineage>
        <taxon>Eukaryota</taxon>
        <taxon>Metazoa</taxon>
        <taxon>Ecdysozoa</taxon>
        <taxon>Arthropoda</taxon>
        <taxon>Hexapoda</taxon>
        <taxon>Insecta</taxon>
        <taxon>Pterygota</taxon>
        <taxon>Neoptera</taxon>
        <taxon>Endopterygota</taxon>
        <taxon>Hymenoptera</taxon>
        <taxon>Apocrita</taxon>
        <taxon>Aculeata</taxon>
        <taxon>Formicoidea</taxon>
        <taxon>Formicidae</taxon>
        <taxon>Myrmicinae</taxon>
        <taxon>Cardiocondyla</taxon>
    </lineage>
</organism>
<gene>
    <name evidence="3" type="ORF">PUN28_003834</name>
</gene>
<evidence type="ECO:0000313" key="4">
    <source>
        <dbReference type="Proteomes" id="UP001430953"/>
    </source>
</evidence>
<keyword evidence="2" id="KW-0472">Membrane</keyword>
<dbReference type="Proteomes" id="UP001430953">
    <property type="component" value="Unassembled WGS sequence"/>
</dbReference>
<comment type="caution">
    <text evidence="3">The sequence shown here is derived from an EMBL/GenBank/DDBJ whole genome shotgun (WGS) entry which is preliminary data.</text>
</comment>
<reference evidence="3 4" key="1">
    <citation type="submission" date="2023-03" db="EMBL/GenBank/DDBJ databases">
        <title>High recombination rates correlate with genetic variation in Cardiocondyla obscurior ants.</title>
        <authorList>
            <person name="Errbii M."/>
        </authorList>
    </citation>
    <scope>NUCLEOTIDE SEQUENCE [LARGE SCALE GENOMIC DNA]</scope>
    <source>
        <strain evidence="3">Alpha-2009</strain>
        <tissue evidence="3">Whole body</tissue>
    </source>
</reference>
<proteinExistence type="predicted"/>
<evidence type="ECO:0000256" key="2">
    <source>
        <dbReference type="SAM" id="Phobius"/>
    </source>
</evidence>
<name>A0AAW2GNN4_9HYME</name>
<evidence type="ECO:0000256" key="1">
    <source>
        <dbReference type="SAM" id="MobiDB-lite"/>
    </source>
</evidence>
<protein>
    <submittedName>
        <fullName evidence="3">Uncharacterized protein</fullName>
    </submittedName>
</protein>
<evidence type="ECO:0000313" key="3">
    <source>
        <dbReference type="EMBL" id="KAL0128729.1"/>
    </source>
</evidence>
<feature type="compositionally biased region" description="Basic and acidic residues" evidence="1">
    <location>
        <begin position="88"/>
        <end position="104"/>
    </location>
</feature>
<keyword evidence="4" id="KW-1185">Reference proteome</keyword>
<sequence>MRFHEYQFHENCPGSQDAINVLMTSLIRRISRSKNRRGIFQLVVQWMGRESHRDGKTSKSAAGRIRLSRELRIIARREKERKKKVRQREKEKERRVGKRRDSGWRRSSRVGAIQPPPPSPSHRHTDTMKRRHQHRRRSTCVYVYLECVRLCHRLDSTALRDDGTTGEAIGVEKFNCAYFRSDVSQILRPSPRVPYTHPLLFLQHSPSCLLVSRKSPSSSLSCIFHSLPARTKYYIYYIYIFPFPFFFFFFYLSSCILNYRRVSSNLKYFVSMCTPNIRDLVLLTFFFYFPYALIPLNFLFFFLSITLALVIFHPRSLLKREMLCLFHCPPFPPPLPFPSVTRPASIFIVITNLIKFRASTSRTRGCVKHFN</sequence>
<dbReference type="EMBL" id="JADYXP020000003">
    <property type="protein sequence ID" value="KAL0128729.1"/>
    <property type="molecule type" value="Genomic_DNA"/>
</dbReference>